<feature type="transmembrane region" description="Helical" evidence="5">
    <location>
        <begin position="63"/>
        <end position="81"/>
    </location>
</feature>
<dbReference type="Gene3D" id="1.20.1250.20">
    <property type="entry name" value="MFS general substrate transporter like domains"/>
    <property type="match status" value="1"/>
</dbReference>
<evidence type="ECO:0000256" key="2">
    <source>
        <dbReference type="ARBA" id="ARBA00022692"/>
    </source>
</evidence>
<protein>
    <submittedName>
        <fullName evidence="7">MFS transporter</fullName>
    </submittedName>
</protein>
<dbReference type="PROSITE" id="PS00216">
    <property type="entry name" value="SUGAR_TRANSPORT_1"/>
    <property type="match status" value="1"/>
</dbReference>
<dbReference type="KEGG" id="aei:AOY20_13405"/>
<name>A0A0N9W3N8_9GAMM</name>
<dbReference type="AlphaFoldDB" id="A0A0N9W3N8"/>
<evidence type="ECO:0000256" key="3">
    <source>
        <dbReference type="ARBA" id="ARBA00022989"/>
    </source>
</evidence>
<dbReference type="PROSITE" id="PS00217">
    <property type="entry name" value="SUGAR_TRANSPORT_2"/>
    <property type="match status" value="1"/>
</dbReference>
<keyword evidence="2 5" id="KW-0812">Transmembrane</keyword>
<organism evidence="7 8">
    <name type="scientific">Acinetobacter equi</name>
    <dbReference type="NCBI Taxonomy" id="1324350"/>
    <lineage>
        <taxon>Bacteria</taxon>
        <taxon>Pseudomonadati</taxon>
        <taxon>Pseudomonadota</taxon>
        <taxon>Gammaproteobacteria</taxon>
        <taxon>Moraxellales</taxon>
        <taxon>Moraxellaceae</taxon>
        <taxon>Acinetobacter</taxon>
    </lineage>
</organism>
<dbReference type="EMBL" id="CP012808">
    <property type="protein sequence ID" value="ALH96457.1"/>
    <property type="molecule type" value="Genomic_DNA"/>
</dbReference>
<dbReference type="SUPFAM" id="SSF103473">
    <property type="entry name" value="MFS general substrate transporter"/>
    <property type="match status" value="1"/>
</dbReference>
<feature type="transmembrane region" description="Helical" evidence="5">
    <location>
        <begin position="240"/>
        <end position="257"/>
    </location>
</feature>
<evidence type="ECO:0000256" key="1">
    <source>
        <dbReference type="ARBA" id="ARBA00004141"/>
    </source>
</evidence>
<feature type="transmembrane region" description="Helical" evidence="5">
    <location>
        <begin position="148"/>
        <end position="172"/>
    </location>
</feature>
<dbReference type="OrthoDB" id="7066727at2"/>
<dbReference type="Pfam" id="PF07690">
    <property type="entry name" value="MFS_1"/>
    <property type="match status" value="1"/>
</dbReference>
<feature type="transmembrane region" description="Helical" evidence="5">
    <location>
        <begin position="119"/>
        <end position="136"/>
    </location>
</feature>
<keyword evidence="8" id="KW-1185">Reference proteome</keyword>
<feature type="transmembrane region" description="Helical" evidence="5">
    <location>
        <begin position="305"/>
        <end position="324"/>
    </location>
</feature>
<dbReference type="GO" id="GO:0046943">
    <property type="term" value="F:carboxylic acid transmembrane transporter activity"/>
    <property type="evidence" value="ECO:0007669"/>
    <property type="project" value="TreeGrafter"/>
</dbReference>
<dbReference type="InterPro" id="IPR036259">
    <property type="entry name" value="MFS_trans_sf"/>
</dbReference>
<evidence type="ECO:0000313" key="7">
    <source>
        <dbReference type="EMBL" id="ALH96457.1"/>
    </source>
</evidence>
<proteinExistence type="predicted"/>
<keyword evidence="4 5" id="KW-0472">Membrane</keyword>
<dbReference type="PANTHER" id="PTHR23508:SF10">
    <property type="entry name" value="CARBOXYLIC ACID TRANSPORTER PROTEIN HOMOLOG"/>
    <property type="match status" value="1"/>
</dbReference>
<feature type="transmembrane region" description="Helical" evidence="5">
    <location>
        <begin position="363"/>
        <end position="383"/>
    </location>
</feature>
<feature type="transmembrane region" description="Helical" evidence="5">
    <location>
        <begin position="20"/>
        <end position="43"/>
    </location>
</feature>
<keyword evidence="3 5" id="KW-1133">Transmembrane helix</keyword>
<evidence type="ECO:0000259" key="6">
    <source>
        <dbReference type="PROSITE" id="PS50850"/>
    </source>
</evidence>
<dbReference type="InterPro" id="IPR020846">
    <property type="entry name" value="MFS_dom"/>
</dbReference>
<dbReference type="Proteomes" id="UP000064939">
    <property type="component" value="Chromosome"/>
</dbReference>
<evidence type="ECO:0000313" key="8">
    <source>
        <dbReference type="Proteomes" id="UP000064939"/>
    </source>
</evidence>
<gene>
    <name evidence="7" type="ORF">AOY20_13405</name>
</gene>
<feature type="domain" description="Major facilitator superfamily (MFS) profile" evidence="6">
    <location>
        <begin position="24"/>
        <end position="418"/>
    </location>
</feature>
<accession>A0A0N9W3N8</accession>
<comment type="subcellular location">
    <subcellularLocation>
        <location evidence="1">Membrane</location>
        <topology evidence="1">Multi-pass membrane protein</topology>
    </subcellularLocation>
</comment>
<feature type="transmembrane region" description="Helical" evidence="5">
    <location>
        <begin position="330"/>
        <end position="351"/>
    </location>
</feature>
<sequence>MTINTKKSLLVTKDKSEKKVWVLAFILSFLALLVNGADIALLSYSLTSLKQEFNITDTQAGSLGSWTLAGMAIGGFLGGWACDQFGRVRIIVLSIVWFSLLTSWLGFTHSFEQFKWLRFLSAIGLGALYLACNILMAEYVPTRHRTTVLATLMSGWTLGTVVATCFAGWILPEHGWRVLYSITIIPIVIAIIMHFFVPEPKAWLETKKIYEDKKQLTIPTPSLKNSFKNIFENPISRRMFILWFFASIFLQFGYYGMSTWLPTYIEIELGIPFQNMSIYMIGTFLIMICSKIISGIIADCIGRRIVFVFGTVGTAIFIPIIVFYNTPENIQWLLLVFGFLYGIPYGINATYMTESFATNIRGTAIGGSYNIGRLFAATAPLIVGYTAQDGSIGKGFLMMAIAYLLCGVIAALYIKDRIFDPQLPEKTTKK</sequence>
<dbReference type="PROSITE" id="PS50850">
    <property type="entry name" value="MFS"/>
    <property type="match status" value="1"/>
</dbReference>
<reference evidence="7 8" key="1">
    <citation type="journal article" date="2015" name="Int. J. Syst. Evol. Microbiol.">
        <title>Acinetobacter equi sp. nov. isolated from horse faeces.</title>
        <authorList>
            <person name="Poppel M.T."/>
            <person name="Skiebe E."/>
            <person name="Laue M."/>
            <person name="Bergmann H."/>
            <person name="Ebersberger I."/>
            <person name="Garn T."/>
            <person name="Fruth A."/>
            <person name="Baumgardt S."/>
            <person name="Busse H.J."/>
            <person name="Wilharm G."/>
        </authorList>
    </citation>
    <scope>NUCLEOTIDE SEQUENCE [LARGE SCALE GENOMIC DNA]</scope>
    <source>
        <strain evidence="7 8">114</strain>
    </source>
</reference>
<dbReference type="InterPro" id="IPR005829">
    <property type="entry name" value="Sugar_transporter_CS"/>
</dbReference>
<dbReference type="GO" id="GO:0005886">
    <property type="term" value="C:plasma membrane"/>
    <property type="evidence" value="ECO:0007669"/>
    <property type="project" value="TreeGrafter"/>
</dbReference>
<dbReference type="PANTHER" id="PTHR23508">
    <property type="entry name" value="CARBOXYLIC ACID TRANSPORTER PROTEIN HOMOLOG"/>
    <property type="match status" value="1"/>
</dbReference>
<feature type="transmembrane region" description="Helical" evidence="5">
    <location>
        <begin position="277"/>
        <end position="298"/>
    </location>
</feature>
<dbReference type="InterPro" id="IPR011701">
    <property type="entry name" value="MFS"/>
</dbReference>
<feature type="transmembrane region" description="Helical" evidence="5">
    <location>
        <begin position="395"/>
        <end position="414"/>
    </location>
</feature>
<feature type="transmembrane region" description="Helical" evidence="5">
    <location>
        <begin position="178"/>
        <end position="197"/>
    </location>
</feature>
<evidence type="ECO:0000256" key="5">
    <source>
        <dbReference type="SAM" id="Phobius"/>
    </source>
</evidence>
<feature type="transmembrane region" description="Helical" evidence="5">
    <location>
        <begin position="88"/>
        <end position="107"/>
    </location>
</feature>
<dbReference type="RefSeq" id="WP_054582336.1">
    <property type="nucleotide sequence ID" value="NZ_CP012808.1"/>
</dbReference>
<evidence type="ECO:0000256" key="4">
    <source>
        <dbReference type="ARBA" id="ARBA00023136"/>
    </source>
</evidence>